<feature type="domain" description="Arc-like DNA binding" evidence="1">
    <location>
        <begin position="5"/>
        <end position="49"/>
    </location>
</feature>
<accession>A0A421DR27</accession>
<dbReference type="InterPro" id="IPR013321">
    <property type="entry name" value="Arc_rbn_hlx_hlx"/>
</dbReference>
<name>A0A421DR27_9GAMM</name>
<proteinExistence type="predicted"/>
<dbReference type="GO" id="GO:0006355">
    <property type="term" value="P:regulation of DNA-templated transcription"/>
    <property type="evidence" value="ECO:0007669"/>
    <property type="project" value="InterPro"/>
</dbReference>
<dbReference type="InterPro" id="IPR005569">
    <property type="entry name" value="Arc_DNA-bd_dom"/>
</dbReference>
<protein>
    <recommendedName>
        <fullName evidence="1">Arc-like DNA binding domain-containing protein</fullName>
    </recommendedName>
</protein>
<comment type="caution">
    <text evidence="2">The sequence shown here is derived from an EMBL/GenBank/DDBJ whole genome shotgun (WGS) entry which is preliminary data.</text>
</comment>
<sequence>MMPTRAMPQTNLRIPQQVKDGLKRIAARNGRSMNSEIIQVLVEHLNKNGEALTTRNSQGF</sequence>
<dbReference type="InterPro" id="IPR010985">
    <property type="entry name" value="Ribbon_hlx_hlx"/>
</dbReference>
<evidence type="ECO:0000313" key="3">
    <source>
        <dbReference type="Proteomes" id="UP000285648"/>
    </source>
</evidence>
<dbReference type="Proteomes" id="UP000285648">
    <property type="component" value="Unassembled WGS sequence"/>
</dbReference>
<organism evidence="2 3">
    <name type="scientific">Brenneria alni</name>
    <dbReference type="NCBI Taxonomy" id="71656"/>
    <lineage>
        <taxon>Bacteria</taxon>
        <taxon>Pseudomonadati</taxon>
        <taxon>Pseudomonadota</taxon>
        <taxon>Gammaproteobacteria</taxon>
        <taxon>Enterobacterales</taxon>
        <taxon>Pectobacteriaceae</taxon>
        <taxon>Brenneria</taxon>
    </lineage>
</organism>
<dbReference type="AlphaFoldDB" id="A0A421DR27"/>
<evidence type="ECO:0000313" key="2">
    <source>
        <dbReference type="EMBL" id="RLM26489.1"/>
    </source>
</evidence>
<gene>
    <name evidence="2" type="ORF">BIY29_05360</name>
</gene>
<keyword evidence="3" id="KW-1185">Reference proteome</keyword>
<dbReference type="RefSeq" id="WP_240629983.1">
    <property type="nucleotide sequence ID" value="NZ_MJLZ01000008.1"/>
</dbReference>
<dbReference type="Pfam" id="PF03869">
    <property type="entry name" value="Arc"/>
    <property type="match status" value="1"/>
</dbReference>
<reference evidence="2 3" key="1">
    <citation type="submission" date="2016-09" db="EMBL/GenBank/DDBJ databases">
        <authorList>
            <person name="Doonan J."/>
            <person name="Pachebat J.A."/>
            <person name="Golyshin P.N."/>
            <person name="Denman S."/>
            <person name="Mcdonald J.E."/>
        </authorList>
    </citation>
    <scope>NUCLEOTIDE SEQUENCE [LARGE SCALE GENOMIC DNA]</scope>
    <source>
        <strain evidence="2 3">NCPPB 3934</strain>
    </source>
</reference>
<dbReference type="SUPFAM" id="SSF47598">
    <property type="entry name" value="Ribbon-helix-helix"/>
    <property type="match status" value="1"/>
</dbReference>
<dbReference type="Gene3D" id="1.10.1220.10">
    <property type="entry name" value="Met repressor-like"/>
    <property type="match status" value="1"/>
</dbReference>
<dbReference type="EMBL" id="MJLZ01000008">
    <property type="protein sequence ID" value="RLM26489.1"/>
    <property type="molecule type" value="Genomic_DNA"/>
</dbReference>
<dbReference type="GO" id="GO:0043565">
    <property type="term" value="F:sequence-specific DNA binding"/>
    <property type="evidence" value="ECO:0007669"/>
    <property type="project" value="UniProtKB-ARBA"/>
</dbReference>
<evidence type="ECO:0000259" key="1">
    <source>
        <dbReference type="Pfam" id="PF03869"/>
    </source>
</evidence>